<gene>
    <name evidence="1" type="ORF">A8F95_11440</name>
</gene>
<organism evidence="1 2">
    <name type="scientific">Pseudobacillus wudalianchiensis</name>
    <dbReference type="NCBI Taxonomy" id="1743143"/>
    <lineage>
        <taxon>Bacteria</taxon>
        <taxon>Bacillati</taxon>
        <taxon>Bacillota</taxon>
        <taxon>Bacilli</taxon>
        <taxon>Bacillales</taxon>
        <taxon>Bacillaceae</taxon>
        <taxon>Pseudobacillus</taxon>
    </lineage>
</organism>
<proteinExistence type="predicted"/>
<keyword evidence="2" id="KW-1185">Reference proteome</keyword>
<accession>A0A1B9AMZ1</accession>
<evidence type="ECO:0000313" key="2">
    <source>
        <dbReference type="Proteomes" id="UP000092578"/>
    </source>
</evidence>
<dbReference type="EMBL" id="MAYT01000027">
    <property type="protein sequence ID" value="OCA85277.1"/>
    <property type="molecule type" value="Genomic_DNA"/>
</dbReference>
<protein>
    <recommendedName>
        <fullName evidence="3">SLH domain-containing protein</fullName>
    </recommendedName>
</protein>
<evidence type="ECO:0008006" key="3">
    <source>
        <dbReference type="Google" id="ProtNLM"/>
    </source>
</evidence>
<evidence type="ECO:0000313" key="1">
    <source>
        <dbReference type="EMBL" id="OCA85277.1"/>
    </source>
</evidence>
<sequence>MDSAADVKKLKDIGFFNNFFQAIADGIAKFLGVISSKPTQMANKTKGEILVDKQYERDAASQNFKEAQEWVKANSISDGTYPQRPVTREEAWAMLYRASKVNK</sequence>
<name>A0A1B9AMZ1_9BACI</name>
<dbReference type="AlphaFoldDB" id="A0A1B9AMZ1"/>
<dbReference type="RefSeq" id="WP_065411245.1">
    <property type="nucleotide sequence ID" value="NZ_MAYT01000027.1"/>
</dbReference>
<comment type="caution">
    <text evidence="1">The sequence shown here is derived from an EMBL/GenBank/DDBJ whole genome shotgun (WGS) entry which is preliminary data.</text>
</comment>
<dbReference type="Proteomes" id="UP000092578">
    <property type="component" value="Unassembled WGS sequence"/>
</dbReference>
<reference evidence="2" key="1">
    <citation type="submission" date="2016-05" db="EMBL/GenBank/DDBJ databases">
        <authorList>
            <person name="Liu B."/>
            <person name="Wang J."/>
            <person name="Zhu Y."/>
            <person name="Liu G."/>
            <person name="Chen Q."/>
            <person name="Chen Z."/>
            <person name="Lan J."/>
            <person name="Che J."/>
            <person name="Ge C."/>
            <person name="Shi H."/>
            <person name="Pan Z."/>
            <person name="Liu X."/>
        </authorList>
    </citation>
    <scope>NUCLEOTIDE SEQUENCE [LARGE SCALE GENOMIC DNA]</scope>
    <source>
        <strain evidence="2">FJAT-27215</strain>
    </source>
</reference>